<proteinExistence type="predicted"/>
<reference evidence="2" key="1">
    <citation type="journal article" date="2020" name="Nat. Commun.">
        <title>Genome sequence of the cluster root forming white lupin.</title>
        <authorList>
            <person name="Hufnagel B."/>
            <person name="Marques A."/>
            <person name="Soriano A."/>
            <person name="Marques L."/>
            <person name="Divol F."/>
            <person name="Doumas P."/>
            <person name="Sallet E."/>
            <person name="Mancinotti D."/>
            <person name="Carrere S."/>
            <person name="Marande W."/>
            <person name="Arribat S."/>
            <person name="Keller J."/>
            <person name="Huneau C."/>
            <person name="Blein T."/>
            <person name="Aime D."/>
            <person name="Laguerre M."/>
            <person name="Taylor J."/>
            <person name="Schubert V."/>
            <person name="Nelson M."/>
            <person name="Geu-Flores F."/>
            <person name="Crespi M."/>
            <person name="Gallardo-Guerrero K."/>
            <person name="Delaux P.-M."/>
            <person name="Salse J."/>
            <person name="Berges H."/>
            <person name="Guyot R."/>
            <person name="Gouzy J."/>
            <person name="Peret B."/>
        </authorList>
    </citation>
    <scope>NUCLEOTIDE SEQUENCE [LARGE SCALE GENOMIC DNA]</scope>
    <source>
        <strain evidence="2">cv. Amiga</strain>
    </source>
</reference>
<comment type="caution">
    <text evidence="1">The sequence shown here is derived from an EMBL/GenBank/DDBJ whole genome shotgun (WGS) entry which is preliminary data.</text>
</comment>
<accession>A0A6A4PQV1</accession>
<dbReference type="AlphaFoldDB" id="A0A6A4PQV1"/>
<dbReference type="Proteomes" id="UP000447434">
    <property type="component" value="Chromosome 11"/>
</dbReference>
<name>A0A6A4PQV1_LUPAL</name>
<gene>
    <name evidence="1" type="ORF">Lalb_Chr11g0062961</name>
</gene>
<organism evidence="1 2">
    <name type="scientific">Lupinus albus</name>
    <name type="common">White lupine</name>
    <name type="synonym">Lupinus termis</name>
    <dbReference type="NCBI Taxonomy" id="3870"/>
    <lineage>
        <taxon>Eukaryota</taxon>
        <taxon>Viridiplantae</taxon>
        <taxon>Streptophyta</taxon>
        <taxon>Embryophyta</taxon>
        <taxon>Tracheophyta</taxon>
        <taxon>Spermatophyta</taxon>
        <taxon>Magnoliopsida</taxon>
        <taxon>eudicotyledons</taxon>
        <taxon>Gunneridae</taxon>
        <taxon>Pentapetalae</taxon>
        <taxon>rosids</taxon>
        <taxon>fabids</taxon>
        <taxon>Fabales</taxon>
        <taxon>Fabaceae</taxon>
        <taxon>Papilionoideae</taxon>
        <taxon>50 kb inversion clade</taxon>
        <taxon>genistoids sensu lato</taxon>
        <taxon>core genistoids</taxon>
        <taxon>Genisteae</taxon>
        <taxon>Lupinus</taxon>
    </lineage>
</organism>
<protein>
    <submittedName>
        <fullName evidence="1">Uncharacterized protein</fullName>
    </submittedName>
</protein>
<evidence type="ECO:0000313" key="2">
    <source>
        <dbReference type="Proteomes" id="UP000447434"/>
    </source>
</evidence>
<keyword evidence="2" id="KW-1185">Reference proteome</keyword>
<evidence type="ECO:0000313" key="1">
    <source>
        <dbReference type="EMBL" id="KAE9603634.1"/>
    </source>
</evidence>
<dbReference type="EMBL" id="WOCE01000011">
    <property type="protein sequence ID" value="KAE9603634.1"/>
    <property type="molecule type" value="Genomic_DNA"/>
</dbReference>
<sequence>MRPSYPCGVNSPNLWGLCCVGPINSPSANPSVPGHDYSHMSMPLFAKLTLLLVCRAQLLPRAHILPCL</sequence>